<feature type="transmembrane region" description="Helical" evidence="6">
    <location>
        <begin position="370"/>
        <end position="388"/>
    </location>
</feature>
<dbReference type="InterPro" id="IPR050186">
    <property type="entry name" value="TPT_transporter"/>
</dbReference>
<evidence type="ECO:0000256" key="6">
    <source>
        <dbReference type="SAM" id="Phobius"/>
    </source>
</evidence>
<evidence type="ECO:0000256" key="5">
    <source>
        <dbReference type="SAM" id="MobiDB-lite"/>
    </source>
</evidence>
<dbReference type="SUPFAM" id="SSF103481">
    <property type="entry name" value="Multidrug resistance efflux transporter EmrE"/>
    <property type="match status" value="1"/>
</dbReference>
<evidence type="ECO:0000256" key="3">
    <source>
        <dbReference type="ARBA" id="ARBA00022989"/>
    </source>
</evidence>
<evidence type="ECO:0000256" key="2">
    <source>
        <dbReference type="ARBA" id="ARBA00022692"/>
    </source>
</evidence>
<feature type="transmembrane region" description="Helical" evidence="6">
    <location>
        <begin position="299"/>
        <end position="318"/>
    </location>
</feature>
<sequence length="514" mass="56232">MATVATTTSFPSFHKDVGKPHIQVQTRPLSPSISTPPHGTSGYTESPTSSQPFQNISESHHRNNPGIIGVSSFERSRSRSNSGSSTSSGNSTNRLPFITSDRRALFSHAVARPASPSLNHGSHVENSLEYSENANSQSFTGNRPRSRSLTQKTISSLAAPISLPLILLCISWYTSSVVSNTLNKYILTVFPYPVTLTMIQFFLAVCLGLSTIQLSQISHKFYKLLPAGTVSLSGFRSPTKEIIMSTLPMGIFQLFGHIFSHMATSQIPVSLVHTIKALSPLFTVAAYRVVFGVKYPSRTYLTLIPLTCGVIMTCSTQLSSQLKGIIYALIASLIFVSQNIYSKKLLTHRPDSTSGIPDIDNTPRIDKLNILCYCSSLAFILTSPLWFFSEGISFFSDYFHGAGKFFSAEDSSASNFLISAFLLNGLSHFLQNMLAFQVLGMVSPVTYSVASLIKRIAVVSVSIIWFGQKVSGVQQFGIILTFGGLYLYDKLGGDKTKKSKYTNISLHHQPTLPK</sequence>
<keyword evidence="2 6" id="KW-0812">Transmembrane</keyword>
<keyword evidence="9" id="KW-1185">Reference proteome</keyword>
<gene>
    <name evidence="8" type="ORF">SAPINGB_P003377</name>
</gene>
<feature type="compositionally biased region" description="Polar residues" evidence="5">
    <location>
        <begin position="1"/>
        <end position="11"/>
    </location>
</feature>
<keyword evidence="4 6" id="KW-0472">Membrane</keyword>
<feature type="transmembrane region" description="Helical" evidence="6">
    <location>
        <begin position="324"/>
        <end position="341"/>
    </location>
</feature>
<name>A0A5E8BUI5_9ASCO</name>
<dbReference type="GeneID" id="43582195"/>
<dbReference type="AlphaFoldDB" id="A0A5E8BUI5"/>
<dbReference type="InterPro" id="IPR037185">
    <property type="entry name" value="EmrE-like"/>
</dbReference>
<evidence type="ECO:0000313" key="9">
    <source>
        <dbReference type="Proteomes" id="UP000398389"/>
    </source>
</evidence>
<feature type="region of interest" description="Disordered" evidence="5">
    <location>
        <begin position="1"/>
        <end position="95"/>
    </location>
</feature>
<keyword evidence="3 6" id="KW-1133">Transmembrane helix</keyword>
<accession>A0A5E8BUI5</accession>
<feature type="transmembrane region" description="Helical" evidence="6">
    <location>
        <begin position="472"/>
        <end position="488"/>
    </location>
</feature>
<organism evidence="8 9">
    <name type="scientific">Magnusiomyces paraingens</name>
    <dbReference type="NCBI Taxonomy" id="2606893"/>
    <lineage>
        <taxon>Eukaryota</taxon>
        <taxon>Fungi</taxon>
        <taxon>Dikarya</taxon>
        <taxon>Ascomycota</taxon>
        <taxon>Saccharomycotina</taxon>
        <taxon>Dipodascomycetes</taxon>
        <taxon>Dipodascales</taxon>
        <taxon>Dipodascaceae</taxon>
        <taxon>Magnusiomyces</taxon>
    </lineage>
</organism>
<feature type="transmembrane region" description="Helical" evidence="6">
    <location>
        <begin position="416"/>
        <end position="435"/>
    </location>
</feature>
<reference evidence="8 9" key="1">
    <citation type="submission" date="2019-09" db="EMBL/GenBank/DDBJ databases">
        <authorList>
            <person name="Brejova B."/>
        </authorList>
    </citation>
    <scope>NUCLEOTIDE SEQUENCE [LARGE SCALE GENOMIC DNA]</scope>
</reference>
<proteinExistence type="predicted"/>
<dbReference type="OrthoDB" id="1588579at2759"/>
<dbReference type="InterPro" id="IPR004853">
    <property type="entry name" value="Sugar_P_trans_dom"/>
</dbReference>
<evidence type="ECO:0000313" key="8">
    <source>
        <dbReference type="EMBL" id="VVT53047.1"/>
    </source>
</evidence>
<dbReference type="Pfam" id="PF03151">
    <property type="entry name" value="TPT"/>
    <property type="match status" value="1"/>
</dbReference>
<protein>
    <recommendedName>
        <fullName evidence="7">Sugar phosphate transporter domain-containing protein</fullName>
    </recommendedName>
</protein>
<comment type="subcellular location">
    <subcellularLocation>
        <location evidence="1">Membrane</location>
        <topology evidence="1">Multi-pass membrane protein</topology>
    </subcellularLocation>
</comment>
<feature type="compositionally biased region" description="Low complexity" evidence="5">
    <location>
        <begin position="79"/>
        <end position="94"/>
    </location>
</feature>
<feature type="domain" description="Sugar phosphate transporter" evidence="7">
    <location>
        <begin position="165"/>
        <end position="488"/>
    </location>
</feature>
<dbReference type="Proteomes" id="UP000398389">
    <property type="component" value="Unassembled WGS sequence"/>
</dbReference>
<evidence type="ECO:0000256" key="1">
    <source>
        <dbReference type="ARBA" id="ARBA00004141"/>
    </source>
</evidence>
<feature type="transmembrane region" description="Helical" evidence="6">
    <location>
        <begin position="153"/>
        <end position="174"/>
    </location>
</feature>
<feature type="transmembrane region" description="Helical" evidence="6">
    <location>
        <begin position="242"/>
        <end position="260"/>
    </location>
</feature>
<feature type="compositionally biased region" description="Polar residues" evidence="5">
    <location>
        <begin position="23"/>
        <end position="57"/>
    </location>
</feature>
<feature type="transmembrane region" description="Helical" evidence="6">
    <location>
        <begin position="447"/>
        <end position="466"/>
    </location>
</feature>
<feature type="region of interest" description="Disordered" evidence="5">
    <location>
        <begin position="114"/>
        <end position="146"/>
    </location>
</feature>
<feature type="transmembrane region" description="Helical" evidence="6">
    <location>
        <begin position="266"/>
        <end position="287"/>
    </location>
</feature>
<evidence type="ECO:0000259" key="7">
    <source>
        <dbReference type="Pfam" id="PF03151"/>
    </source>
</evidence>
<evidence type="ECO:0000256" key="4">
    <source>
        <dbReference type="ARBA" id="ARBA00023136"/>
    </source>
</evidence>
<dbReference type="RefSeq" id="XP_031853986.1">
    <property type="nucleotide sequence ID" value="XM_031998095.1"/>
</dbReference>
<dbReference type="EMBL" id="CABVLU010000003">
    <property type="protein sequence ID" value="VVT53047.1"/>
    <property type="molecule type" value="Genomic_DNA"/>
</dbReference>
<feature type="compositionally biased region" description="Polar residues" evidence="5">
    <location>
        <begin position="116"/>
        <end position="146"/>
    </location>
</feature>
<dbReference type="PANTHER" id="PTHR11132">
    <property type="entry name" value="SOLUTE CARRIER FAMILY 35"/>
    <property type="match status" value="1"/>
</dbReference>
<dbReference type="GO" id="GO:0016020">
    <property type="term" value="C:membrane"/>
    <property type="evidence" value="ECO:0007669"/>
    <property type="project" value="UniProtKB-SubCell"/>
</dbReference>
<feature type="transmembrane region" description="Helical" evidence="6">
    <location>
        <begin position="194"/>
        <end position="214"/>
    </location>
</feature>